<dbReference type="EMBL" id="BONW01000028">
    <property type="protein sequence ID" value="GIG90410.1"/>
    <property type="molecule type" value="Genomic_DNA"/>
</dbReference>
<keyword evidence="2" id="KW-0472">Membrane</keyword>
<accession>A0ABQ4E6V5</accession>
<keyword evidence="5" id="KW-1185">Reference proteome</keyword>
<sequence>MTSAEDLDMHQDGAALPDLRIGTPEREAAREALEEHLAADRLDHAEYEQRWAACRTARSQAELRQVFVDLPAPHPDLPEPPGPPSDDNEDMPLIAVAICLALLLGLPVTVVLGFAYGIWWTLAVPVALSVALVYAEHLRTR</sequence>
<dbReference type="Proteomes" id="UP000646749">
    <property type="component" value="Unassembled WGS sequence"/>
</dbReference>
<keyword evidence="2" id="KW-1133">Transmembrane helix</keyword>
<feature type="region of interest" description="Disordered" evidence="1">
    <location>
        <begin position="1"/>
        <end position="26"/>
    </location>
</feature>
<feature type="transmembrane region" description="Helical" evidence="2">
    <location>
        <begin position="93"/>
        <end position="112"/>
    </location>
</feature>
<proteinExistence type="predicted"/>
<comment type="caution">
    <text evidence="4">The sequence shown here is derived from an EMBL/GenBank/DDBJ whole genome shotgun (WGS) entry which is preliminary data.</text>
</comment>
<evidence type="ECO:0000256" key="2">
    <source>
        <dbReference type="SAM" id="Phobius"/>
    </source>
</evidence>
<evidence type="ECO:0000259" key="3">
    <source>
        <dbReference type="Pfam" id="PF08044"/>
    </source>
</evidence>
<dbReference type="RefSeq" id="WP_203868835.1">
    <property type="nucleotide sequence ID" value="NZ_BONW01000028.1"/>
</dbReference>
<name>A0ABQ4E6V5_9ACTN</name>
<evidence type="ECO:0000313" key="5">
    <source>
        <dbReference type="Proteomes" id="UP000646749"/>
    </source>
</evidence>
<evidence type="ECO:0000256" key="1">
    <source>
        <dbReference type="SAM" id="MobiDB-lite"/>
    </source>
</evidence>
<organism evidence="4 5">
    <name type="scientific">Plantactinospora endophytica</name>
    <dbReference type="NCBI Taxonomy" id="673535"/>
    <lineage>
        <taxon>Bacteria</taxon>
        <taxon>Bacillati</taxon>
        <taxon>Actinomycetota</taxon>
        <taxon>Actinomycetes</taxon>
        <taxon>Micromonosporales</taxon>
        <taxon>Micromonosporaceae</taxon>
        <taxon>Plantactinospora</taxon>
    </lineage>
</organism>
<feature type="transmembrane region" description="Helical" evidence="2">
    <location>
        <begin position="118"/>
        <end position="135"/>
    </location>
</feature>
<reference evidence="4 5" key="1">
    <citation type="submission" date="2021-01" db="EMBL/GenBank/DDBJ databases">
        <title>Whole genome shotgun sequence of Plantactinospora endophytica NBRC 110450.</title>
        <authorList>
            <person name="Komaki H."/>
            <person name="Tamura T."/>
        </authorList>
    </citation>
    <scope>NUCLEOTIDE SEQUENCE [LARGE SCALE GENOMIC DNA]</scope>
    <source>
        <strain evidence="4 5">NBRC 110450</strain>
    </source>
</reference>
<feature type="domain" description="DUF1707" evidence="3">
    <location>
        <begin position="19"/>
        <end position="71"/>
    </location>
</feature>
<evidence type="ECO:0000313" key="4">
    <source>
        <dbReference type="EMBL" id="GIG90410.1"/>
    </source>
</evidence>
<gene>
    <name evidence="4" type="ORF">Pen02_53460</name>
</gene>
<dbReference type="InterPro" id="IPR012551">
    <property type="entry name" value="DUF1707_SHOCT-like"/>
</dbReference>
<dbReference type="Pfam" id="PF08044">
    <property type="entry name" value="DUF1707"/>
    <property type="match status" value="1"/>
</dbReference>
<keyword evidence="2" id="KW-0812">Transmembrane</keyword>
<protein>
    <recommendedName>
        <fullName evidence="3">DUF1707 domain-containing protein</fullName>
    </recommendedName>
</protein>